<reference evidence="1" key="1">
    <citation type="submission" date="2021-02" db="EMBL/GenBank/DDBJ databases">
        <authorList>
            <person name="Nowell W R."/>
        </authorList>
    </citation>
    <scope>NUCLEOTIDE SEQUENCE</scope>
</reference>
<evidence type="ECO:0000313" key="2">
    <source>
        <dbReference type="Proteomes" id="UP000663836"/>
    </source>
</evidence>
<name>A0A820IW15_9BILA</name>
<dbReference type="AlphaFoldDB" id="A0A820IW15"/>
<gene>
    <name evidence="1" type="ORF">JBS370_LOCUS40845</name>
</gene>
<accession>A0A820IW15</accession>
<dbReference type="EMBL" id="CAJOBD010039876">
    <property type="protein sequence ID" value="CAF4315249.1"/>
    <property type="molecule type" value="Genomic_DNA"/>
</dbReference>
<feature type="non-terminal residue" evidence="1">
    <location>
        <position position="1"/>
    </location>
</feature>
<evidence type="ECO:0000313" key="1">
    <source>
        <dbReference type="EMBL" id="CAF4315249.1"/>
    </source>
</evidence>
<proteinExistence type="predicted"/>
<sequence length="21" mass="2384">FFSPSSSTIYLNEIFSSIESK</sequence>
<dbReference type="Proteomes" id="UP000663836">
    <property type="component" value="Unassembled WGS sequence"/>
</dbReference>
<comment type="caution">
    <text evidence="1">The sequence shown here is derived from an EMBL/GenBank/DDBJ whole genome shotgun (WGS) entry which is preliminary data.</text>
</comment>
<protein>
    <submittedName>
        <fullName evidence="1">Uncharacterized protein</fullName>
    </submittedName>
</protein>
<organism evidence="1 2">
    <name type="scientific">Rotaria sordida</name>
    <dbReference type="NCBI Taxonomy" id="392033"/>
    <lineage>
        <taxon>Eukaryota</taxon>
        <taxon>Metazoa</taxon>
        <taxon>Spiralia</taxon>
        <taxon>Gnathifera</taxon>
        <taxon>Rotifera</taxon>
        <taxon>Eurotatoria</taxon>
        <taxon>Bdelloidea</taxon>
        <taxon>Philodinida</taxon>
        <taxon>Philodinidae</taxon>
        <taxon>Rotaria</taxon>
    </lineage>
</organism>